<protein>
    <recommendedName>
        <fullName evidence="1">CHAT domain-containing protein</fullName>
    </recommendedName>
</protein>
<dbReference type="OrthoDB" id="9991317at2759"/>
<name>A0A067TDL3_GALM3</name>
<proteinExistence type="predicted"/>
<keyword evidence="3" id="KW-1185">Reference proteome</keyword>
<accession>A0A067TDL3</accession>
<gene>
    <name evidence="2" type="ORF">GALMADRAFT_427120</name>
</gene>
<reference evidence="3" key="1">
    <citation type="journal article" date="2014" name="Proc. Natl. Acad. Sci. U.S.A.">
        <title>Extensive sampling of basidiomycete genomes demonstrates inadequacy of the white-rot/brown-rot paradigm for wood decay fungi.</title>
        <authorList>
            <person name="Riley R."/>
            <person name="Salamov A.A."/>
            <person name="Brown D.W."/>
            <person name="Nagy L.G."/>
            <person name="Floudas D."/>
            <person name="Held B.W."/>
            <person name="Levasseur A."/>
            <person name="Lombard V."/>
            <person name="Morin E."/>
            <person name="Otillar R."/>
            <person name="Lindquist E.A."/>
            <person name="Sun H."/>
            <person name="LaButti K.M."/>
            <person name="Schmutz J."/>
            <person name="Jabbour D."/>
            <person name="Luo H."/>
            <person name="Baker S.E."/>
            <person name="Pisabarro A.G."/>
            <person name="Walton J.D."/>
            <person name="Blanchette R.A."/>
            <person name="Henrissat B."/>
            <person name="Martin F."/>
            <person name="Cullen D."/>
            <person name="Hibbett D.S."/>
            <person name="Grigoriev I.V."/>
        </authorList>
    </citation>
    <scope>NUCLEOTIDE SEQUENCE [LARGE SCALE GENOMIC DNA]</scope>
    <source>
        <strain evidence="3">CBS 339.88</strain>
    </source>
</reference>
<dbReference type="HOGENOM" id="CLU_001305_5_0_1"/>
<dbReference type="Proteomes" id="UP000027222">
    <property type="component" value="Unassembled WGS sequence"/>
</dbReference>
<sequence>MMDLRQPRLLFLAASSSYLHGQDVVPVRVMGDPKITHFGFPWFTAIMIASVKYLLARGDIEQAIKHIEESRAKFWTHLRGFREPFHLLPSPFDLTLSRLAATLRRRGLEDALSHGSPYMPSAAMDPQLRQDLDGWYATLEQIRTVPGYERFNMPVIMPDIMAVAKNGPVVILGAYQGFSDAYAVILSDPQAPPQYLSLPIAEEKLNVIHTKFEEILRRQGNSALLEQREHSDTETLLHEVLTDLWIYICEPIVKHMGLEADVAPPRVWWCPIGELEKMPIHAAGLHPSGPCLSDFIISSYTPTLNSLLEARERVSQSPGNKVLIVAQPETPGLPFLPNAALERDEICKIVPENLLVPLTRNATEKDGSECTLDAVVSALSEASIAHFACHGAASREHPLESALFLYDGDLTVARILYTDMPHASIAFLSACHGSATDPFRPDQVVNLATGMLEAGFQTVIAALWSMEDKVGPELAKDVYATLFDGGGPQPDRAAFALHKALRNLRKKHARLLSWVPFVHIGV</sequence>
<evidence type="ECO:0000313" key="3">
    <source>
        <dbReference type="Proteomes" id="UP000027222"/>
    </source>
</evidence>
<evidence type="ECO:0000313" key="2">
    <source>
        <dbReference type="EMBL" id="KDR77068.1"/>
    </source>
</evidence>
<dbReference type="STRING" id="685588.A0A067TDL3"/>
<dbReference type="Pfam" id="PF12770">
    <property type="entry name" value="CHAT"/>
    <property type="match status" value="1"/>
</dbReference>
<dbReference type="EMBL" id="KL142377">
    <property type="protein sequence ID" value="KDR77068.1"/>
    <property type="molecule type" value="Genomic_DNA"/>
</dbReference>
<dbReference type="AlphaFoldDB" id="A0A067TDL3"/>
<organism evidence="2 3">
    <name type="scientific">Galerina marginata (strain CBS 339.88)</name>
    <dbReference type="NCBI Taxonomy" id="685588"/>
    <lineage>
        <taxon>Eukaryota</taxon>
        <taxon>Fungi</taxon>
        <taxon>Dikarya</taxon>
        <taxon>Basidiomycota</taxon>
        <taxon>Agaricomycotina</taxon>
        <taxon>Agaricomycetes</taxon>
        <taxon>Agaricomycetidae</taxon>
        <taxon>Agaricales</taxon>
        <taxon>Agaricineae</taxon>
        <taxon>Strophariaceae</taxon>
        <taxon>Galerina</taxon>
    </lineage>
</organism>
<feature type="domain" description="CHAT" evidence="1">
    <location>
        <begin position="239"/>
        <end position="521"/>
    </location>
</feature>
<dbReference type="InterPro" id="IPR024983">
    <property type="entry name" value="CHAT_dom"/>
</dbReference>
<evidence type="ECO:0000259" key="1">
    <source>
        <dbReference type="Pfam" id="PF12770"/>
    </source>
</evidence>